<keyword evidence="1" id="KW-0143">Chaperone</keyword>
<dbReference type="PANTHER" id="PTHR30111:SF1">
    <property type="entry name" value="33 KDA CHAPERONIN"/>
    <property type="match status" value="1"/>
</dbReference>
<proteinExistence type="inferred from homology"/>
<keyword evidence="1" id="KW-1015">Disulfide bond</keyword>
<dbReference type="GO" id="GO:0051082">
    <property type="term" value="F:unfolded protein binding"/>
    <property type="evidence" value="ECO:0007669"/>
    <property type="project" value="UniProtKB-UniRule"/>
</dbReference>
<dbReference type="PANTHER" id="PTHR30111">
    <property type="entry name" value="33 KDA CHAPERONIN"/>
    <property type="match status" value="1"/>
</dbReference>
<dbReference type="InterPro" id="IPR000397">
    <property type="entry name" value="Heat_shock_Hsp33"/>
</dbReference>
<comment type="function">
    <text evidence="1">Redox regulated molecular chaperone. Protects both thermally unfolding and oxidatively damaged proteins from irreversible aggregation. Plays an important role in the bacterial defense system toward oxidative stress.</text>
</comment>
<dbReference type="GO" id="GO:0042026">
    <property type="term" value="P:protein refolding"/>
    <property type="evidence" value="ECO:0007669"/>
    <property type="project" value="TreeGrafter"/>
</dbReference>
<dbReference type="CDD" id="cd00498">
    <property type="entry name" value="Hsp33"/>
    <property type="match status" value="1"/>
</dbReference>
<feature type="disulfide bond" description="Redox-active" evidence="1">
    <location>
        <begin position="269"/>
        <end position="272"/>
    </location>
</feature>
<dbReference type="NCBIfam" id="NF001033">
    <property type="entry name" value="PRK00114.1"/>
    <property type="match status" value="1"/>
</dbReference>
<gene>
    <name evidence="1 2" type="primary">hslO</name>
    <name evidence="2" type="ORF">DGMP_36770</name>
</gene>
<dbReference type="Pfam" id="PF01430">
    <property type="entry name" value="HSP33"/>
    <property type="match status" value="1"/>
</dbReference>
<name>A0A8D5FRD0_9BACT</name>
<dbReference type="GO" id="GO:0005737">
    <property type="term" value="C:cytoplasm"/>
    <property type="evidence" value="ECO:0007669"/>
    <property type="project" value="UniProtKB-SubCell"/>
</dbReference>
<evidence type="ECO:0000313" key="3">
    <source>
        <dbReference type="Proteomes" id="UP000826725"/>
    </source>
</evidence>
<dbReference type="AlphaFoldDB" id="A0A8D5FRD0"/>
<sequence length="293" mass="31636">MGDILERIITQSGDFFGICCDATELVNEACRKHDVGPLAATALGRSLTGAVLLAALLKNNQSVQLKFEGNGPLGKIITEAGAEGWARGYIANPHADLPLKNNVIDVAAGIGRAGFLTVTKNIGDNRKYPGTIQLYTSEIGEDLAYYLTVSEQTPSAIALSIKLSRKGTVVKAAGLLVQSLPPANEQNLLLIEKRIKKLSSLADLLKTGKSPGDILAMLFADIPHKITAATPLRFSCSCSLEKMEKALLSLGREDLNQLLKQEGGTEVRCEFCRDSYRFDRKKLETLLVLSQAH</sequence>
<protein>
    <recommendedName>
        <fullName evidence="1">33 kDa chaperonin</fullName>
    </recommendedName>
    <alternativeName>
        <fullName evidence="1">Heat shock protein 33 homolog</fullName>
        <shortName evidence="1">HSP33</shortName>
    </alternativeName>
</protein>
<dbReference type="KEGG" id="dbk:DGMP_36770"/>
<evidence type="ECO:0000313" key="2">
    <source>
        <dbReference type="EMBL" id="BCL62984.1"/>
    </source>
</evidence>
<keyword evidence="1" id="KW-0676">Redox-active center</keyword>
<keyword evidence="3" id="KW-1185">Reference proteome</keyword>
<comment type="similarity">
    <text evidence="1">Belongs to the HSP33 family.</text>
</comment>
<dbReference type="PIRSF" id="PIRSF005261">
    <property type="entry name" value="Heat_shock_Hsp33"/>
    <property type="match status" value="1"/>
</dbReference>
<organism evidence="2 3">
    <name type="scientific">Desulfomarina profundi</name>
    <dbReference type="NCBI Taxonomy" id="2772557"/>
    <lineage>
        <taxon>Bacteria</taxon>
        <taxon>Pseudomonadati</taxon>
        <taxon>Thermodesulfobacteriota</taxon>
        <taxon>Desulfobulbia</taxon>
        <taxon>Desulfobulbales</taxon>
        <taxon>Desulfobulbaceae</taxon>
        <taxon>Desulfomarina</taxon>
    </lineage>
</organism>
<comment type="subcellular location">
    <subcellularLocation>
        <location evidence="1">Cytoplasm</location>
    </subcellularLocation>
</comment>
<dbReference type="RefSeq" id="WP_228855286.1">
    <property type="nucleotide sequence ID" value="NZ_AP024086.1"/>
</dbReference>
<feature type="disulfide bond" description="Redox-active" evidence="1">
    <location>
        <begin position="236"/>
        <end position="238"/>
    </location>
</feature>
<dbReference type="EMBL" id="AP024086">
    <property type="protein sequence ID" value="BCL62984.1"/>
    <property type="molecule type" value="Genomic_DNA"/>
</dbReference>
<dbReference type="GO" id="GO:0044183">
    <property type="term" value="F:protein folding chaperone"/>
    <property type="evidence" value="ECO:0007669"/>
    <property type="project" value="TreeGrafter"/>
</dbReference>
<keyword evidence="1" id="KW-0963">Cytoplasm</keyword>
<dbReference type="HAMAP" id="MF_00117">
    <property type="entry name" value="HslO"/>
    <property type="match status" value="1"/>
</dbReference>
<reference evidence="2" key="1">
    <citation type="submission" date="2020-09" db="EMBL/GenBank/DDBJ databases">
        <title>Desulfogranum mesoprofundum gen. nov., sp. nov., a novel mesophilic, sulfate-reducing chemolithoautotroph isolated from a deep-sea hydrothermal vent chimney in the Suiyo Seamount.</title>
        <authorList>
            <person name="Hashimoto Y."/>
            <person name="Nakagawa S."/>
        </authorList>
    </citation>
    <scope>NUCLEOTIDE SEQUENCE</scope>
    <source>
        <strain evidence="2">KT2</strain>
    </source>
</reference>
<evidence type="ECO:0000256" key="1">
    <source>
        <dbReference type="HAMAP-Rule" id="MF_00117"/>
    </source>
</evidence>
<comment type="PTM">
    <text evidence="1">Under oxidizing conditions two disulfide bonds are formed involving the reactive cysteines. Under reducing conditions zinc is bound to the reactive cysteines and the protein is inactive.</text>
</comment>
<accession>A0A8D5FRD0</accession>
<keyword evidence="1" id="KW-0862">Zinc</keyword>
<dbReference type="Proteomes" id="UP000826725">
    <property type="component" value="Chromosome"/>
</dbReference>